<keyword evidence="3" id="KW-1185">Reference proteome</keyword>
<name>A0AA36DWL2_CYLNA</name>
<proteinExistence type="predicted"/>
<organism evidence="2 3">
    <name type="scientific">Cylicocyclus nassatus</name>
    <name type="common">Nematode worm</name>
    <dbReference type="NCBI Taxonomy" id="53992"/>
    <lineage>
        <taxon>Eukaryota</taxon>
        <taxon>Metazoa</taxon>
        <taxon>Ecdysozoa</taxon>
        <taxon>Nematoda</taxon>
        <taxon>Chromadorea</taxon>
        <taxon>Rhabditida</taxon>
        <taxon>Rhabditina</taxon>
        <taxon>Rhabditomorpha</taxon>
        <taxon>Strongyloidea</taxon>
        <taxon>Strongylidae</taxon>
        <taxon>Cylicocyclus</taxon>
    </lineage>
</organism>
<sequence>MEYFNLKYIALQQDHSRTRLSQLNNQVLRLAMLAWKLFVAVLLAAANASSNWPYVVYTVPPKSRRPAQG</sequence>
<keyword evidence="1" id="KW-0812">Transmembrane</keyword>
<dbReference type="AlphaFoldDB" id="A0AA36DWL2"/>
<evidence type="ECO:0000313" key="2">
    <source>
        <dbReference type="EMBL" id="CAJ0593359.1"/>
    </source>
</evidence>
<comment type="caution">
    <text evidence="2">The sequence shown here is derived from an EMBL/GenBank/DDBJ whole genome shotgun (WGS) entry which is preliminary data.</text>
</comment>
<dbReference type="Proteomes" id="UP001176961">
    <property type="component" value="Unassembled WGS sequence"/>
</dbReference>
<reference evidence="2" key="1">
    <citation type="submission" date="2023-07" db="EMBL/GenBank/DDBJ databases">
        <authorList>
            <consortium name="CYATHOMIX"/>
        </authorList>
    </citation>
    <scope>NUCLEOTIDE SEQUENCE</scope>
    <source>
        <strain evidence="2">N/A</strain>
    </source>
</reference>
<gene>
    <name evidence="2" type="ORF">CYNAS_LOCUS5342</name>
</gene>
<protein>
    <submittedName>
        <fullName evidence="2">Uncharacterized protein</fullName>
    </submittedName>
</protein>
<evidence type="ECO:0000313" key="3">
    <source>
        <dbReference type="Proteomes" id="UP001176961"/>
    </source>
</evidence>
<dbReference type="EMBL" id="CATQJL010000112">
    <property type="protein sequence ID" value="CAJ0593359.1"/>
    <property type="molecule type" value="Genomic_DNA"/>
</dbReference>
<accession>A0AA36DWL2</accession>
<keyword evidence="1" id="KW-0472">Membrane</keyword>
<keyword evidence="1" id="KW-1133">Transmembrane helix</keyword>
<feature type="transmembrane region" description="Helical" evidence="1">
    <location>
        <begin position="27"/>
        <end position="46"/>
    </location>
</feature>
<evidence type="ECO:0000256" key="1">
    <source>
        <dbReference type="SAM" id="Phobius"/>
    </source>
</evidence>